<reference evidence="2 3" key="2">
    <citation type="journal article" date="2022" name="Mar. Drugs">
        <title>Bioassay-Guided Fractionation Leads to the Detection of Cholic Acid Generated by the Rare Thalassomonas sp.</title>
        <authorList>
            <person name="Pheiffer F."/>
            <person name="Schneider Y.K."/>
            <person name="Hansen E.H."/>
            <person name="Andersen J.H."/>
            <person name="Isaksson J."/>
            <person name="Busche T."/>
            <person name="R C."/>
            <person name="Kalinowski J."/>
            <person name="Zyl L.V."/>
            <person name="Trindade M."/>
        </authorList>
    </citation>
    <scope>NUCLEOTIDE SEQUENCE [LARGE SCALE GENOMIC DNA]</scope>
    <source>
        <strain evidence="2 3">A5K-106</strain>
    </source>
</reference>
<keyword evidence="1" id="KW-0812">Transmembrane</keyword>
<protein>
    <submittedName>
        <fullName evidence="2">Uncharacterized protein</fullName>
    </submittedName>
</protein>
<evidence type="ECO:0000313" key="2">
    <source>
        <dbReference type="EMBL" id="WDD99762.1"/>
    </source>
</evidence>
<gene>
    <name evidence="2" type="ORF">SG35_003575</name>
</gene>
<keyword evidence="3" id="KW-1185">Reference proteome</keyword>
<dbReference type="RefSeq" id="WP_044834154.1">
    <property type="nucleotide sequence ID" value="NZ_CP059735.1"/>
</dbReference>
<dbReference type="Proteomes" id="UP000032568">
    <property type="component" value="Chromosome"/>
</dbReference>
<feature type="transmembrane region" description="Helical" evidence="1">
    <location>
        <begin position="55"/>
        <end position="77"/>
    </location>
</feature>
<sequence length="119" mass="13101">MSLLSISLLWLGCLFPYLASPKQQLIANPVPKTLGWAGFVLTLVWVLVQQAQQQGYLVASIVILTAVMCMWTILILLSSHIAKRLALVSSYLERRLLLVSSLGIAFFSLIAITGSYHVV</sequence>
<reference evidence="2 3" key="1">
    <citation type="journal article" date="2015" name="Genome Announc.">
        <title>Draft Genome Sequences of Marine Isolates of Thalassomonas viridans and Thalassomonas actiniarum.</title>
        <authorList>
            <person name="Olonade I."/>
            <person name="van Zyl L.J."/>
            <person name="Trindade M."/>
        </authorList>
    </citation>
    <scope>NUCLEOTIDE SEQUENCE [LARGE SCALE GENOMIC DNA]</scope>
    <source>
        <strain evidence="2 3">A5K-106</strain>
    </source>
</reference>
<keyword evidence="1" id="KW-1133">Transmembrane helix</keyword>
<evidence type="ECO:0000313" key="3">
    <source>
        <dbReference type="Proteomes" id="UP000032568"/>
    </source>
</evidence>
<feature type="transmembrane region" description="Helical" evidence="1">
    <location>
        <begin position="31"/>
        <end position="48"/>
    </location>
</feature>
<proteinExistence type="predicted"/>
<name>A0AAE9YS92_9GAMM</name>
<keyword evidence="1" id="KW-0472">Membrane</keyword>
<feature type="transmembrane region" description="Helical" evidence="1">
    <location>
        <begin position="97"/>
        <end position="118"/>
    </location>
</feature>
<dbReference type="AlphaFoldDB" id="A0AAE9YS92"/>
<evidence type="ECO:0000256" key="1">
    <source>
        <dbReference type="SAM" id="Phobius"/>
    </source>
</evidence>
<dbReference type="KEGG" id="tact:SG35_003575"/>
<accession>A0AAE9YS92</accession>
<organism evidence="2 3">
    <name type="scientific">Thalassomonas actiniarum</name>
    <dbReference type="NCBI Taxonomy" id="485447"/>
    <lineage>
        <taxon>Bacteria</taxon>
        <taxon>Pseudomonadati</taxon>
        <taxon>Pseudomonadota</taxon>
        <taxon>Gammaproteobacteria</taxon>
        <taxon>Alteromonadales</taxon>
        <taxon>Colwelliaceae</taxon>
        <taxon>Thalassomonas</taxon>
    </lineage>
</organism>
<dbReference type="EMBL" id="CP059735">
    <property type="protein sequence ID" value="WDD99762.1"/>
    <property type="molecule type" value="Genomic_DNA"/>
</dbReference>